<dbReference type="OrthoDB" id="529675at2759"/>
<keyword evidence="1" id="KW-0472">Membrane</keyword>
<sequence>MSTVAHDQFSYFWMRILTVTGRVLFAAVFLHSAFIEFVNFGVVEGPEAEALRPKYDQITARVAPLLGYIAPEIEIKHVIAATIAVRVIGGLLFIYGSSVGAYLLMLYLAFITPIVYDFYKYNTEDPKFFRVFVMFAQNMALFGGLLFFIGLNNQMAKKRSNKNRRSSKSKKGT</sequence>
<keyword evidence="1" id="KW-0812">Transmembrane</keyword>
<proteinExistence type="predicted"/>
<dbReference type="EMBL" id="JAGGNH010000007">
    <property type="protein sequence ID" value="KAJ0967280.1"/>
    <property type="molecule type" value="Genomic_DNA"/>
</dbReference>
<protein>
    <submittedName>
        <fullName evidence="2">Uncharacterized protein</fullName>
    </submittedName>
</protein>
<evidence type="ECO:0000313" key="3">
    <source>
        <dbReference type="Proteomes" id="UP001085076"/>
    </source>
</evidence>
<feature type="transmembrane region" description="Helical" evidence="1">
    <location>
        <begin position="12"/>
        <end position="35"/>
    </location>
</feature>
<accession>A0A9D5C6H9</accession>
<reference evidence="2" key="1">
    <citation type="submission" date="2021-03" db="EMBL/GenBank/DDBJ databases">
        <authorList>
            <person name="Li Z."/>
            <person name="Yang C."/>
        </authorList>
    </citation>
    <scope>NUCLEOTIDE SEQUENCE</scope>
    <source>
        <strain evidence="2">Dzin_1.0</strain>
        <tissue evidence="2">Leaf</tissue>
    </source>
</reference>
<organism evidence="2 3">
    <name type="scientific">Dioscorea zingiberensis</name>
    <dbReference type="NCBI Taxonomy" id="325984"/>
    <lineage>
        <taxon>Eukaryota</taxon>
        <taxon>Viridiplantae</taxon>
        <taxon>Streptophyta</taxon>
        <taxon>Embryophyta</taxon>
        <taxon>Tracheophyta</taxon>
        <taxon>Spermatophyta</taxon>
        <taxon>Magnoliopsida</taxon>
        <taxon>Liliopsida</taxon>
        <taxon>Dioscoreales</taxon>
        <taxon>Dioscoreaceae</taxon>
        <taxon>Dioscorea</taxon>
    </lineage>
</organism>
<gene>
    <name evidence="2" type="ORF">J5N97_024197</name>
</gene>
<keyword evidence="1" id="KW-1133">Transmembrane helix</keyword>
<evidence type="ECO:0000313" key="2">
    <source>
        <dbReference type="EMBL" id="KAJ0967280.1"/>
    </source>
</evidence>
<dbReference type="Pfam" id="PF05514">
    <property type="entry name" value="HR_lesion"/>
    <property type="match status" value="1"/>
</dbReference>
<name>A0A9D5C6H9_9LILI</name>
<reference evidence="2" key="2">
    <citation type="journal article" date="2022" name="Hortic Res">
        <title>The genome of Dioscorea zingiberensis sheds light on the biosynthesis, origin and evolution of the medicinally important diosgenin saponins.</title>
        <authorList>
            <person name="Li Y."/>
            <person name="Tan C."/>
            <person name="Li Z."/>
            <person name="Guo J."/>
            <person name="Li S."/>
            <person name="Chen X."/>
            <person name="Wang C."/>
            <person name="Dai X."/>
            <person name="Yang H."/>
            <person name="Song W."/>
            <person name="Hou L."/>
            <person name="Xu J."/>
            <person name="Tong Z."/>
            <person name="Xu A."/>
            <person name="Yuan X."/>
            <person name="Wang W."/>
            <person name="Yang Q."/>
            <person name="Chen L."/>
            <person name="Sun Z."/>
            <person name="Wang K."/>
            <person name="Pan B."/>
            <person name="Chen J."/>
            <person name="Bao Y."/>
            <person name="Liu F."/>
            <person name="Qi X."/>
            <person name="Gang D.R."/>
            <person name="Wen J."/>
            <person name="Li J."/>
        </authorList>
    </citation>
    <scope>NUCLEOTIDE SEQUENCE</scope>
    <source>
        <strain evidence="2">Dzin_1.0</strain>
    </source>
</reference>
<dbReference type="Proteomes" id="UP001085076">
    <property type="component" value="Miscellaneous, Linkage group lg07"/>
</dbReference>
<keyword evidence="3" id="KW-1185">Reference proteome</keyword>
<dbReference type="AlphaFoldDB" id="A0A9D5C6H9"/>
<dbReference type="PANTHER" id="PTHR31474">
    <property type="entry name" value="HR-LIKE LESION-INDUCER"/>
    <property type="match status" value="1"/>
</dbReference>
<feature type="transmembrane region" description="Helical" evidence="1">
    <location>
        <begin position="131"/>
        <end position="151"/>
    </location>
</feature>
<dbReference type="PANTHER" id="PTHR31474:SF1">
    <property type="entry name" value="EXPRESSED PROTEIN"/>
    <property type="match status" value="1"/>
</dbReference>
<dbReference type="InterPro" id="IPR008637">
    <property type="entry name" value="HR_lesion"/>
</dbReference>
<evidence type="ECO:0000256" key="1">
    <source>
        <dbReference type="SAM" id="Phobius"/>
    </source>
</evidence>
<comment type="caution">
    <text evidence="2">The sequence shown here is derived from an EMBL/GenBank/DDBJ whole genome shotgun (WGS) entry which is preliminary data.</text>
</comment>